<evidence type="ECO:0000313" key="3">
    <source>
        <dbReference type="Proteomes" id="UP000681967"/>
    </source>
</evidence>
<dbReference type="Proteomes" id="UP000681967">
    <property type="component" value="Unassembled WGS sequence"/>
</dbReference>
<dbReference type="AlphaFoldDB" id="A0A8S2W2Q4"/>
<sequence length="64" mass="7171">MDDDDNESVSTRSTQPISLTSFISPTANDHTTGASLSLRQTRQRLHANESNSSWPTRTRYSTRS</sequence>
<feature type="region of interest" description="Disordered" evidence="1">
    <location>
        <begin position="1"/>
        <end position="64"/>
    </location>
</feature>
<name>A0A8S2W2Q4_9BILA</name>
<reference evidence="2" key="1">
    <citation type="submission" date="2021-02" db="EMBL/GenBank/DDBJ databases">
        <authorList>
            <person name="Nowell W R."/>
        </authorList>
    </citation>
    <scope>NUCLEOTIDE SEQUENCE</scope>
</reference>
<comment type="caution">
    <text evidence="2">The sequence shown here is derived from an EMBL/GenBank/DDBJ whole genome shotgun (WGS) entry which is preliminary data.</text>
</comment>
<gene>
    <name evidence="2" type="ORF">BYL167_LOCUS32765</name>
</gene>
<evidence type="ECO:0000313" key="2">
    <source>
        <dbReference type="EMBL" id="CAF4428047.1"/>
    </source>
</evidence>
<protein>
    <submittedName>
        <fullName evidence="2">Uncharacterized protein</fullName>
    </submittedName>
</protein>
<feature type="non-terminal residue" evidence="2">
    <location>
        <position position="64"/>
    </location>
</feature>
<evidence type="ECO:0000256" key="1">
    <source>
        <dbReference type="SAM" id="MobiDB-lite"/>
    </source>
</evidence>
<feature type="compositionally biased region" description="Polar residues" evidence="1">
    <location>
        <begin position="48"/>
        <end position="64"/>
    </location>
</feature>
<accession>A0A8S2W2Q4</accession>
<organism evidence="2 3">
    <name type="scientific">Rotaria magnacalcarata</name>
    <dbReference type="NCBI Taxonomy" id="392030"/>
    <lineage>
        <taxon>Eukaryota</taxon>
        <taxon>Metazoa</taxon>
        <taxon>Spiralia</taxon>
        <taxon>Gnathifera</taxon>
        <taxon>Rotifera</taxon>
        <taxon>Eurotatoria</taxon>
        <taxon>Bdelloidea</taxon>
        <taxon>Philodinida</taxon>
        <taxon>Philodinidae</taxon>
        <taxon>Rotaria</taxon>
    </lineage>
</organism>
<dbReference type="EMBL" id="CAJOBH010061652">
    <property type="protein sequence ID" value="CAF4428047.1"/>
    <property type="molecule type" value="Genomic_DNA"/>
</dbReference>
<feature type="compositionally biased region" description="Polar residues" evidence="1">
    <location>
        <begin position="8"/>
        <end position="40"/>
    </location>
</feature>
<proteinExistence type="predicted"/>